<feature type="non-terminal residue" evidence="2">
    <location>
        <position position="215"/>
    </location>
</feature>
<dbReference type="AlphaFoldDB" id="A0A0F8Y7Z6"/>
<gene>
    <name evidence="2" type="ORF">LCGC14_3167340</name>
</gene>
<dbReference type="Pfam" id="PF06319">
    <property type="entry name" value="MmcB-like"/>
    <property type="match status" value="1"/>
</dbReference>
<evidence type="ECO:0000313" key="2">
    <source>
        <dbReference type="EMBL" id="KKK44296.1"/>
    </source>
</evidence>
<dbReference type="EMBL" id="LAZR01070192">
    <property type="protein sequence ID" value="KKK44296.1"/>
    <property type="molecule type" value="Genomic_DNA"/>
</dbReference>
<accession>A0A0F8Y7Z6</accession>
<protein>
    <submittedName>
        <fullName evidence="2">Uncharacterized protein</fullName>
    </submittedName>
</protein>
<organism evidence="2">
    <name type="scientific">marine sediment metagenome</name>
    <dbReference type="NCBI Taxonomy" id="412755"/>
    <lineage>
        <taxon>unclassified sequences</taxon>
        <taxon>metagenomes</taxon>
        <taxon>ecological metagenomes</taxon>
    </lineage>
</organism>
<sequence length="215" mass="24816">MSAKKILSLLAHRHSDDIFVPECKDGPTWGVHHLRMDAWARKRSWSNGAAICYEIKVARSDFIQDDKWPGYLPLCNLLYFVAPPGIIEKNEVPEGCGLIVTSKNLTRLYTKVKAPYREVEIPHALYEYILICRALIDNNEIGYGLTREERIKCWRARLAEKDDTALLGHAVSGKINRVVREQIEKVQHENRALREENEDFEKVREILRAMGFESP</sequence>
<feature type="coiled-coil region" evidence="1">
    <location>
        <begin position="176"/>
        <end position="210"/>
    </location>
</feature>
<comment type="caution">
    <text evidence="2">The sequence shown here is derived from an EMBL/GenBank/DDBJ whole genome shotgun (WGS) entry which is preliminary data.</text>
</comment>
<dbReference type="InterPro" id="IPR009394">
    <property type="entry name" value="MmcB-like"/>
</dbReference>
<evidence type="ECO:0000256" key="1">
    <source>
        <dbReference type="SAM" id="Coils"/>
    </source>
</evidence>
<proteinExistence type="predicted"/>
<name>A0A0F8Y7Z6_9ZZZZ</name>
<keyword evidence="1" id="KW-0175">Coiled coil</keyword>
<reference evidence="2" key="1">
    <citation type="journal article" date="2015" name="Nature">
        <title>Complex archaea that bridge the gap between prokaryotes and eukaryotes.</title>
        <authorList>
            <person name="Spang A."/>
            <person name="Saw J.H."/>
            <person name="Jorgensen S.L."/>
            <person name="Zaremba-Niedzwiedzka K."/>
            <person name="Martijn J."/>
            <person name="Lind A.E."/>
            <person name="van Eijk R."/>
            <person name="Schleper C."/>
            <person name="Guy L."/>
            <person name="Ettema T.J."/>
        </authorList>
    </citation>
    <scope>NUCLEOTIDE SEQUENCE</scope>
</reference>